<reference evidence="1 2" key="1">
    <citation type="journal article" date="2012" name="Science">
        <title>The Paleozoic origin of enzymatic lignin decomposition reconstructed from 31 fungal genomes.</title>
        <authorList>
            <person name="Floudas D."/>
            <person name="Binder M."/>
            <person name="Riley R."/>
            <person name="Barry K."/>
            <person name="Blanchette R.A."/>
            <person name="Henrissat B."/>
            <person name="Martinez A.T."/>
            <person name="Otillar R."/>
            <person name="Spatafora J.W."/>
            <person name="Yadav J.S."/>
            <person name="Aerts A."/>
            <person name="Benoit I."/>
            <person name="Boyd A."/>
            <person name="Carlson A."/>
            <person name="Copeland A."/>
            <person name="Coutinho P.M."/>
            <person name="de Vries R.P."/>
            <person name="Ferreira P."/>
            <person name="Findley K."/>
            <person name="Foster B."/>
            <person name="Gaskell J."/>
            <person name="Glotzer D."/>
            <person name="Gorecki P."/>
            <person name="Heitman J."/>
            <person name="Hesse C."/>
            <person name="Hori C."/>
            <person name="Igarashi K."/>
            <person name="Jurgens J.A."/>
            <person name="Kallen N."/>
            <person name="Kersten P."/>
            <person name="Kohler A."/>
            <person name="Kuees U."/>
            <person name="Kumar T.K.A."/>
            <person name="Kuo A."/>
            <person name="LaButti K."/>
            <person name="Larrondo L.F."/>
            <person name="Lindquist E."/>
            <person name="Ling A."/>
            <person name="Lombard V."/>
            <person name="Lucas S."/>
            <person name="Lundell T."/>
            <person name="Martin R."/>
            <person name="McLaughlin D.J."/>
            <person name="Morgenstern I."/>
            <person name="Morin E."/>
            <person name="Murat C."/>
            <person name="Nagy L.G."/>
            <person name="Nolan M."/>
            <person name="Ohm R.A."/>
            <person name="Patyshakuliyeva A."/>
            <person name="Rokas A."/>
            <person name="Ruiz-Duenas F.J."/>
            <person name="Sabat G."/>
            <person name="Salamov A."/>
            <person name="Samejima M."/>
            <person name="Schmutz J."/>
            <person name="Slot J.C."/>
            <person name="St John F."/>
            <person name="Stenlid J."/>
            <person name="Sun H."/>
            <person name="Sun S."/>
            <person name="Syed K."/>
            <person name="Tsang A."/>
            <person name="Wiebenga A."/>
            <person name="Young D."/>
            <person name="Pisabarro A."/>
            <person name="Eastwood D.C."/>
            <person name="Martin F."/>
            <person name="Cullen D."/>
            <person name="Grigoriev I.V."/>
            <person name="Hibbett D.S."/>
        </authorList>
    </citation>
    <scope>NUCLEOTIDE SEQUENCE [LARGE SCALE GENOMIC DNA]</scope>
    <source>
        <strain evidence="1 2">MD-104</strain>
    </source>
</reference>
<dbReference type="Proteomes" id="UP000218811">
    <property type="component" value="Unassembled WGS sequence"/>
</dbReference>
<evidence type="ECO:0000313" key="2">
    <source>
        <dbReference type="Proteomes" id="UP000218811"/>
    </source>
</evidence>
<accession>A0A2H3J9Q3</accession>
<name>A0A2H3J9Q3_WOLCO</name>
<organism evidence="1 2">
    <name type="scientific">Wolfiporia cocos (strain MD-104)</name>
    <name type="common">Brown rot fungus</name>
    <dbReference type="NCBI Taxonomy" id="742152"/>
    <lineage>
        <taxon>Eukaryota</taxon>
        <taxon>Fungi</taxon>
        <taxon>Dikarya</taxon>
        <taxon>Basidiomycota</taxon>
        <taxon>Agaricomycotina</taxon>
        <taxon>Agaricomycetes</taxon>
        <taxon>Polyporales</taxon>
        <taxon>Phaeolaceae</taxon>
        <taxon>Wolfiporia</taxon>
    </lineage>
</organism>
<dbReference type="AlphaFoldDB" id="A0A2H3J9Q3"/>
<dbReference type="EMBL" id="KB467942">
    <property type="protein sequence ID" value="PCH38651.1"/>
    <property type="molecule type" value="Genomic_DNA"/>
</dbReference>
<evidence type="ECO:0000313" key="1">
    <source>
        <dbReference type="EMBL" id="PCH38651.1"/>
    </source>
</evidence>
<proteinExistence type="predicted"/>
<sequence length="95" mass="10490">MTSSIATGSLEDRVYKLGSIPQPANANPVLKSEPLTELQSNICGAWVENCPGLIDRLFPETVFSDLMHRIIDASSPDQLSQVLPRLFIWHLATNI</sequence>
<keyword evidence="2" id="KW-1185">Reference proteome</keyword>
<protein>
    <submittedName>
        <fullName evidence="1">Uncharacterized protein</fullName>
    </submittedName>
</protein>
<gene>
    <name evidence="1" type="ORF">WOLCODRAFT_149600</name>
</gene>